<keyword evidence="2" id="KW-1185">Reference proteome</keyword>
<name>A0A1Q9CQU0_SYMMI</name>
<dbReference type="Proteomes" id="UP000186817">
    <property type="component" value="Unassembled WGS sequence"/>
</dbReference>
<proteinExistence type="predicted"/>
<reference evidence="1 2" key="1">
    <citation type="submission" date="2016-02" db="EMBL/GenBank/DDBJ databases">
        <title>Genome analysis of coral dinoflagellate symbionts highlights evolutionary adaptations to a symbiotic lifestyle.</title>
        <authorList>
            <person name="Aranda M."/>
            <person name="Li Y."/>
            <person name="Liew Y.J."/>
            <person name="Baumgarten S."/>
            <person name="Simakov O."/>
            <person name="Wilson M."/>
            <person name="Piel J."/>
            <person name="Ashoor H."/>
            <person name="Bougouffa S."/>
            <person name="Bajic V.B."/>
            <person name="Ryu T."/>
            <person name="Ravasi T."/>
            <person name="Bayer T."/>
            <person name="Micklem G."/>
            <person name="Kim H."/>
            <person name="Bhak J."/>
            <person name="Lajeunesse T.C."/>
            <person name="Voolstra C.R."/>
        </authorList>
    </citation>
    <scope>NUCLEOTIDE SEQUENCE [LARGE SCALE GENOMIC DNA]</scope>
    <source>
        <strain evidence="1 2">CCMP2467</strain>
    </source>
</reference>
<evidence type="ECO:0000313" key="1">
    <source>
        <dbReference type="EMBL" id="OLP85265.1"/>
    </source>
</evidence>
<dbReference type="AlphaFoldDB" id="A0A1Q9CQU0"/>
<protein>
    <submittedName>
        <fullName evidence="1">Uncharacterized protein</fullName>
    </submittedName>
</protein>
<organism evidence="1 2">
    <name type="scientific">Symbiodinium microadriaticum</name>
    <name type="common">Dinoflagellate</name>
    <name type="synonym">Zooxanthella microadriatica</name>
    <dbReference type="NCBI Taxonomy" id="2951"/>
    <lineage>
        <taxon>Eukaryota</taxon>
        <taxon>Sar</taxon>
        <taxon>Alveolata</taxon>
        <taxon>Dinophyceae</taxon>
        <taxon>Suessiales</taxon>
        <taxon>Symbiodiniaceae</taxon>
        <taxon>Symbiodinium</taxon>
    </lineage>
</organism>
<evidence type="ECO:0000313" key="2">
    <source>
        <dbReference type="Proteomes" id="UP000186817"/>
    </source>
</evidence>
<dbReference type="OrthoDB" id="406489at2759"/>
<accession>A0A1Q9CQU0</accession>
<gene>
    <name evidence="1" type="ORF">AK812_SmicGene33778</name>
</gene>
<comment type="caution">
    <text evidence="1">The sequence shown here is derived from an EMBL/GenBank/DDBJ whole genome shotgun (WGS) entry which is preliminary data.</text>
</comment>
<sequence length="459" mass="50952">MPEIILKVAASGTEIARLSAEPLELVARLRSAAVAYGGPPELRCGLRLMFGTRVLRDCDTLEASGLAGGGSVDVVKVPSLEFWREGKVVWNSISVPVSGPLMMGLTVRQLARDRLLAFPAMPAWRKYLPSPEDDTESKTPECGGILSGCFPPAPALEDHTGSKYVVQHFEPSDVWLVGASEQSAQDISVQTDRGYVSARRIPLPLADPHQAIHAFEYQDEVATVLLGSGRSGDAMEELQDGVLQRYRLHGLAEEDLSKLRFEPEGGPSPFKFKFASVTDKYIDYYESVMKKFNWQEGDQSAGRPREADKEGLVSNTLDDFTAGRDRCGEVVARLPEGWQYGEEVYDFEVCQLAGGEPKQLAKWRAEGHVNNHCQCLGDRLMLFAGSHSGEDAFYEEMQLIDWQTQEVIRKIHLDFIPHYIEGEWDRGILNGSTQTFFTRFHGENEAEGSTTFVFAAPEI</sequence>
<dbReference type="EMBL" id="LSRX01000986">
    <property type="protein sequence ID" value="OLP85265.1"/>
    <property type="molecule type" value="Genomic_DNA"/>
</dbReference>